<dbReference type="InterPro" id="IPR001810">
    <property type="entry name" value="F-box_dom"/>
</dbReference>
<dbReference type="InterPro" id="IPR032675">
    <property type="entry name" value="LRR_dom_sf"/>
</dbReference>
<evidence type="ECO:0000259" key="1">
    <source>
        <dbReference type="PROSITE" id="PS50181"/>
    </source>
</evidence>
<name>A0A423TJ00_PENVA</name>
<dbReference type="Gene3D" id="3.80.10.10">
    <property type="entry name" value="Ribonuclease Inhibitor"/>
    <property type="match status" value="1"/>
</dbReference>
<dbReference type="PROSITE" id="PS50181">
    <property type="entry name" value="FBOX"/>
    <property type="match status" value="1"/>
</dbReference>
<dbReference type="SUPFAM" id="SSF81383">
    <property type="entry name" value="F-box domain"/>
    <property type="match status" value="1"/>
</dbReference>
<reference evidence="2 3" key="1">
    <citation type="submission" date="2018-04" db="EMBL/GenBank/DDBJ databases">
        <authorList>
            <person name="Zhang X."/>
            <person name="Yuan J."/>
            <person name="Li F."/>
            <person name="Xiang J."/>
        </authorList>
    </citation>
    <scope>NUCLEOTIDE SEQUENCE [LARGE SCALE GENOMIC DNA]</scope>
    <source>
        <tissue evidence="2">Muscle</tissue>
    </source>
</reference>
<dbReference type="Proteomes" id="UP000283509">
    <property type="component" value="Unassembled WGS sequence"/>
</dbReference>
<evidence type="ECO:0000313" key="3">
    <source>
        <dbReference type="Proteomes" id="UP000283509"/>
    </source>
</evidence>
<dbReference type="AlphaFoldDB" id="A0A423TJ00"/>
<protein>
    <recommendedName>
        <fullName evidence="1">F-box domain-containing protein</fullName>
    </recommendedName>
</protein>
<dbReference type="OrthoDB" id="9856535at2759"/>
<dbReference type="SUPFAM" id="SSF52047">
    <property type="entry name" value="RNI-like"/>
    <property type="match status" value="1"/>
</dbReference>
<dbReference type="InterPro" id="IPR036047">
    <property type="entry name" value="F-box-like_dom_sf"/>
</dbReference>
<feature type="domain" description="F-box" evidence="1">
    <location>
        <begin position="3"/>
        <end position="49"/>
    </location>
</feature>
<accession>A0A423TJ00</accession>
<reference evidence="2 3" key="2">
    <citation type="submission" date="2019-01" db="EMBL/GenBank/DDBJ databases">
        <title>The decoding of complex shrimp genome reveals the adaptation for benthos swimmer, frequently molting mechanism and breeding impact on genome.</title>
        <authorList>
            <person name="Sun Y."/>
            <person name="Gao Y."/>
            <person name="Yu Y."/>
        </authorList>
    </citation>
    <scope>NUCLEOTIDE SEQUENCE [LARGE SCALE GENOMIC DNA]</scope>
    <source>
        <tissue evidence="2">Muscle</tissue>
    </source>
</reference>
<comment type="caution">
    <text evidence="2">The sequence shown here is derived from an EMBL/GenBank/DDBJ whole genome shotgun (WGS) entry which is preliminary data.</text>
</comment>
<organism evidence="2 3">
    <name type="scientific">Penaeus vannamei</name>
    <name type="common">Whiteleg shrimp</name>
    <name type="synonym">Litopenaeus vannamei</name>
    <dbReference type="NCBI Taxonomy" id="6689"/>
    <lineage>
        <taxon>Eukaryota</taxon>
        <taxon>Metazoa</taxon>
        <taxon>Ecdysozoa</taxon>
        <taxon>Arthropoda</taxon>
        <taxon>Crustacea</taxon>
        <taxon>Multicrustacea</taxon>
        <taxon>Malacostraca</taxon>
        <taxon>Eumalacostraca</taxon>
        <taxon>Eucarida</taxon>
        <taxon>Decapoda</taxon>
        <taxon>Dendrobranchiata</taxon>
        <taxon>Penaeoidea</taxon>
        <taxon>Penaeidae</taxon>
        <taxon>Penaeus</taxon>
    </lineage>
</organism>
<gene>
    <name evidence="2" type="ORF">C7M84_004966</name>
</gene>
<dbReference type="Pfam" id="PF12937">
    <property type="entry name" value="F-box-like"/>
    <property type="match status" value="1"/>
</dbReference>
<dbReference type="EMBL" id="QCYY01001661">
    <property type="protein sequence ID" value="ROT76440.1"/>
    <property type="molecule type" value="Genomic_DNA"/>
</dbReference>
<proteinExistence type="predicted"/>
<dbReference type="Gene3D" id="1.20.1280.50">
    <property type="match status" value="1"/>
</dbReference>
<sequence length="233" mass="26634">MSNVTLLDLPEDVLLRIFSWLYAVDLYTLCSVHPRFARLVNDLSLWRHIDFGRAPLSLQFLHKFIRFLGSHTLSITVTGFVRASIRLHPKGSRCISEAFLTSLKRRCPHLQELNLHRCYIDASTTKFSALPASLRKLSLCGSALFNLPQNRMVVVTSPFFRLEKHLPVLEEVVLEGCGAWLTRQDLTLLMSHCPALQIVNVGPARYTRTGHCSWDKRDDKHSSSIILTRKRRA</sequence>
<evidence type="ECO:0000313" key="2">
    <source>
        <dbReference type="EMBL" id="ROT76440.1"/>
    </source>
</evidence>
<keyword evidence="3" id="KW-1185">Reference proteome</keyword>
<dbReference type="SMART" id="SM00256">
    <property type="entry name" value="FBOX"/>
    <property type="match status" value="1"/>
</dbReference>
<dbReference type="STRING" id="6689.A0A423TJ00"/>